<name>A0A8S0VNT0_OLEEU</name>
<evidence type="ECO:0000256" key="3">
    <source>
        <dbReference type="ARBA" id="ARBA00023204"/>
    </source>
</evidence>
<evidence type="ECO:0000256" key="5">
    <source>
        <dbReference type="SAM" id="MobiDB-lite"/>
    </source>
</evidence>
<dbReference type="EMBL" id="CACTIH010010826">
    <property type="protein sequence ID" value="CAA3033766.1"/>
    <property type="molecule type" value="Genomic_DNA"/>
</dbReference>
<dbReference type="Gramene" id="OE9A062700T1">
    <property type="protein sequence ID" value="OE9A062700C1"/>
    <property type="gene ID" value="OE9A062700"/>
</dbReference>
<evidence type="ECO:0000313" key="7">
    <source>
        <dbReference type="Proteomes" id="UP000594638"/>
    </source>
</evidence>
<dbReference type="CDD" id="cd20404">
    <property type="entry name" value="Tudor_Agenet_AtEML-like"/>
    <property type="match status" value="1"/>
</dbReference>
<protein>
    <submittedName>
        <fullName evidence="6">DNA mismatch repair MSH6</fullName>
    </submittedName>
</protein>
<evidence type="ECO:0000256" key="2">
    <source>
        <dbReference type="ARBA" id="ARBA00022763"/>
    </source>
</evidence>
<comment type="subcellular location">
    <subcellularLocation>
        <location evidence="1">Nucleus</location>
    </subcellularLocation>
</comment>
<feature type="compositionally biased region" description="Polar residues" evidence="5">
    <location>
        <begin position="25"/>
        <end position="35"/>
    </location>
</feature>
<dbReference type="PANTHER" id="PTHR12663">
    <property type="entry name" value="ANDROGEN INDUCED INHIBITOR OF PROLIFERATION AS3 / PDS5-RELATED"/>
    <property type="match status" value="1"/>
</dbReference>
<accession>A0A8S0VNT0</accession>
<keyword evidence="4" id="KW-0539">Nucleus</keyword>
<reference evidence="6 7" key="1">
    <citation type="submission" date="2019-12" db="EMBL/GenBank/DDBJ databases">
        <authorList>
            <person name="Alioto T."/>
            <person name="Alioto T."/>
            <person name="Gomez Garrido J."/>
        </authorList>
    </citation>
    <scope>NUCLEOTIDE SEQUENCE [LARGE SCALE GENOMIC DNA]</scope>
</reference>
<dbReference type="OrthoDB" id="10252754at2759"/>
<gene>
    <name evidence="6" type="ORF">OLEA9_A062700</name>
</gene>
<proteinExistence type="predicted"/>
<dbReference type="GO" id="GO:0000785">
    <property type="term" value="C:chromatin"/>
    <property type="evidence" value="ECO:0007669"/>
    <property type="project" value="TreeGrafter"/>
</dbReference>
<sequence length="189" mass="21658">MAPNKRSSNGRSPLINERQKITAFFSKQNPELNQKSTSSRNPSPSPTTPPSFQRKKPPLTVSPILSSSPSTPESAKKLYEQEVVDKSIKVYRPFDKSWCEGRVKSFNDILGKHLVQYEDANEELLNLSEEKIEWVAVPVMKKFRRLRRISVVDKTKCPESIAVEDDSCSEEWTLRKKTAKSKKWVTEEC</sequence>
<evidence type="ECO:0000313" key="6">
    <source>
        <dbReference type="EMBL" id="CAA3033766.1"/>
    </source>
</evidence>
<dbReference type="Proteomes" id="UP000594638">
    <property type="component" value="Unassembled WGS sequence"/>
</dbReference>
<keyword evidence="7" id="KW-1185">Reference proteome</keyword>
<evidence type="ECO:0000256" key="1">
    <source>
        <dbReference type="ARBA" id="ARBA00004123"/>
    </source>
</evidence>
<dbReference type="GO" id="GO:0006281">
    <property type="term" value="P:DNA repair"/>
    <property type="evidence" value="ECO:0007669"/>
    <property type="project" value="UniProtKB-KW"/>
</dbReference>
<feature type="region of interest" description="Disordered" evidence="5">
    <location>
        <begin position="1"/>
        <end position="76"/>
    </location>
</feature>
<comment type="caution">
    <text evidence="6">The sequence shown here is derived from an EMBL/GenBank/DDBJ whole genome shotgun (WGS) entry which is preliminary data.</text>
</comment>
<feature type="compositionally biased region" description="Polar residues" evidence="5">
    <location>
        <begin position="1"/>
        <end position="11"/>
    </location>
</feature>
<dbReference type="AlphaFoldDB" id="A0A8S0VNT0"/>
<keyword evidence="3" id="KW-0234">DNA repair</keyword>
<feature type="compositionally biased region" description="Polar residues" evidence="5">
    <location>
        <begin position="63"/>
        <end position="73"/>
    </location>
</feature>
<dbReference type="PANTHER" id="PTHR12663:SF0">
    <property type="entry name" value="PRECOCIOUS DISSOCIATION OF SISTERS 5, ISOFORM A"/>
    <property type="match status" value="1"/>
</dbReference>
<dbReference type="GO" id="GO:0007064">
    <property type="term" value="P:mitotic sister chromatid cohesion"/>
    <property type="evidence" value="ECO:0007669"/>
    <property type="project" value="InterPro"/>
</dbReference>
<dbReference type="InterPro" id="IPR039776">
    <property type="entry name" value="Pds5"/>
</dbReference>
<dbReference type="GO" id="GO:0005634">
    <property type="term" value="C:nucleus"/>
    <property type="evidence" value="ECO:0007669"/>
    <property type="project" value="UniProtKB-SubCell"/>
</dbReference>
<organism evidence="6 7">
    <name type="scientific">Olea europaea subsp. europaea</name>
    <dbReference type="NCBI Taxonomy" id="158383"/>
    <lineage>
        <taxon>Eukaryota</taxon>
        <taxon>Viridiplantae</taxon>
        <taxon>Streptophyta</taxon>
        <taxon>Embryophyta</taxon>
        <taxon>Tracheophyta</taxon>
        <taxon>Spermatophyta</taxon>
        <taxon>Magnoliopsida</taxon>
        <taxon>eudicotyledons</taxon>
        <taxon>Gunneridae</taxon>
        <taxon>Pentapetalae</taxon>
        <taxon>asterids</taxon>
        <taxon>lamiids</taxon>
        <taxon>Lamiales</taxon>
        <taxon>Oleaceae</taxon>
        <taxon>Oleeae</taxon>
        <taxon>Olea</taxon>
    </lineage>
</organism>
<keyword evidence="2" id="KW-0227">DNA damage</keyword>
<evidence type="ECO:0000256" key="4">
    <source>
        <dbReference type="ARBA" id="ARBA00023242"/>
    </source>
</evidence>